<protein>
    <submittedName>
        <fullName evidence="1">TrbC-like type-F conjugative transfer system pilin assembly protein</fullName>
    </submittedName>
</protein>
<evidence type="ECO:0000313" key="1">
    <source>
        <dbReference type="EMBL" id="MEA0970355.1"/>
    </source>
</evidence>
<name>A0ABU5NB03_9RICK</name>
<dbReference type="NCBIfam" id="TIGR02742">
    <property type="entry name" value="TrbC_Ftype"/>
    <property type="match status" value="1"/>
</dbReference>
<dbReference type="EMBL" id="JARJFB010000013">
    <property type="protein sequence ID" value="MEA0970355.1"/>
    <property type="molecule type" value="Genomic_DNA"/>
</dbReference>
<keyword evidence="2" id="KW-1185">Reference proteome</keyword>
<dbReference type="Pfam" id="PF09673">
    <property type="entry name" value="TrbC_Ftype"/>
    <property type="match status" value="1"/>
</dbReference>
<dbReference type="InterPro" id="IPR014113">
    <property type="entry name" value="T4SS_TrbC_subgr"/>
</dbReference>
<sequence length="194" mass="21801">MEEEELLRILILIYCTLIANTTLAEESDLEWAKGIAERDHKMVMENFKNSMGDKDFDQDLRESVLKPRPLLQIFVSSSMSRESLKSYVREAHRYNGVLVFCGLPQGSFRKITDLVMSISDAQYPVAMQIDDEAFAKFGIKAVPAIVLTVPASMFSEQTARDRFDKITGHITIKAALETFAAQGDLTANAKECLK</sequence>
<evidence type="ECO:0000313" key="2">
    <source>
        <dbReference type="Proteomes" id="UP001291687"/>
    </source>
</evidence>
<dbReference type="Proteomes" id="UP001291687">
    <property type="component" value="Unassembled WGS sequence"/>
</dbReference>
<reference evidence="1 2" key="1">
    <citation type="submission" date="2023-03" db="EMBL/GenBank/DDBJ databases">
        <title>Host association and intracellularity evolved multiple times independently in the Rickettsiales.</title>
        <authorList>
            <person name="Castelli M."/>
            <person name="Nardi T."/>
            <person name="Gammuto L."/>
            <person name="Bellinzona G."/>
            <person name="Sabaneyeva E."/>
            <person name="Potekhin A."/>
            <person name="Serra V."/>
            <person name="Petroni G."/>
            <person name="Sassera D."/>
        </authorList>
    </citation>
    <scope>NUCLEOTIDE SEQUENCE [LARGE SCALE GENOMIC DNA]</scope>
    <source>
        <strain evidence="1 2">Sr 2-6</strain>
    </source>
</reference>
<organism evidence="1 2">
    <name type="scientific">Candidatus Megaera venefica</name>
    <dbReference type="NCBI Taxonomy" id="2055910"/>
    <lineage>
        <taxon>Bacteria</taxon>
        <taxon>Pseudomonadati</taxon>
        <taxon>Pseudomonadota</taxon>
        <taxon>Alphaproteobacteria</taxon>
        <taxon>Rickettsiales</taxon>
        <taxon>Rickettsiaceae</taxon>
        <taxon>Candidatus Megaera</taxon>
    </lineage>
</organism>
<dbReference type="InterPro" id="IPR019106">
    <property type="entry name" value="T4SS_TrbC"/>
</dbReference>
<comment type="caution">
    <text evidence="1">The sequence shown here is derived from an EMBL/GenBank/DDBJ whole genome shotgun (WGS) entry which is preliminary data.</text>
</comment>
<gene>
    <name evidence="1" type="ORF">Megvenef_00314</name>
</gene>
<accession>A0ABU5NB03</accession>
<proteinExistence type="predicted"/>